<evidence type="ECO:0000313" key="3">
    <source>
        <dbReference type="Proteomes" id="UP000002275"/>
    </source>
</evidence>
<dbReference type="Proteomes" id="UP000002275">
    <property type="component" value="Chromosome I"/>
</dbReference>
<reference evidence="2 3" key="3">
    <citation type="journal article" date="2011" name="Mol. Syst. Biol.">
        <title>Integrative genome-scale metabolic analysis of Vibrio vulnificus for drug targeting and discovery.</title>
        <authorList>
            <person name="Kim H.U."/>
            <person name="Kim S.Y."/>
            <person name="Jeong H."/>
            <person name="Kim T.Y."/>
            <person name="Kim J.J."/>
            <person name="Choy H.E."/>
            <person name="Yi K.Y."/>
            <person name="Rhee J.H."/>
            <person name="Lee S.Y."/>
        </authorList>
    </citation>
    <scope>NUCLEOTIDE SEQUENCE [LARGE SCALE GENOMIC DNA]</scope>
    <source>
        <strain evidence="2 3">CMCP6</strain>
    </source>
</reference>
<keyword evidence="1" id="KW-0472">Membrane</keyword>
<dbReference type="AlphaFoldDB" id="A0A3Q0L1T8"/>
<proteinExistence type="predicted"/>
<evidence type="ECO:0000313" key="2">
    <source>
        <dbReference type="EMBL" id="AAO08904.1"/>
    </source>
</evidence>
<dbReference type="EMBL" id="AE016795">
    <property type="protein sequence ID" value="AAO08904.1"/>
    <property type="molecule type" value="Genomic_DNA"/>
</dbReference>
<dbReference type="KEGG" id="vvu:VV1_0380"/>
<accession>A0A3Q0L1T8</accession>
<evidence type="ECO:0000256" key="1">
    <source>
        <dbReference type="SAM" id="Phobius"/>
    </source>
</evidence>
<keyword evidence="1" id="KW-1133">Transmembrane helix</keyword>
<reference evidence="2 3" key="2">
    <citation type="journal article" date="2003" name="Infect. Immun.">
        <title>Characterization and pathogenic significance of Vibrio vulnificus antigens preferentially expressed in septicemic patients.</title>
        <authorList>
            <person name="Kim Y.R."/>
            <person name="Lee S.E."/>
            <person name="Kim C.M."/>
            <person name="Kim S.Y."/>
            <person name="Shin E.K."/>
            <person name="Shin D.H."/>
            <person name="Chung S.S."/>
            <person name="Choy H.E."/>
            <person name="Progulske-Fox A."/>
            <person name="Hillman J.D."/>
            <person name="Handfield M."/>
            <person name="Rhee J.H."/>
        </authorList>
    </citation>
    <scope>NUCLEOTIDE SEQUENCE [LARGE SCALE GENOMIC DNA]</scope>
    <source>
        <strain evidence="2 3">CMCP6</strain>
    </source>
</reference>
<gene>
    <name evidence="2" type="ordered locus">VV1_0380</name>
</gene>
<name>A0A3Q0L1T8_VIBVU</name>
<feature type="transmembrane region" description="Helical" evidence="1">
    <location>
        <begin position="12"/>
        <end position="35"/>
    </location>
</feature>
<protein>
    <submittedName>
        <fullName evidence="2">Uncharacterized protein</fullName>
    </submittedName>
</protein>
<reference evidence="3" key="1">
    <citation type="submission" date="2002-12" db="EMBL/GenBank/DDBJ databases">
        <title>Complete genome sequence of Vibrio vulnificus CMCP6.</title>
        <authorList>
            <person name="Rhee J.H."/>
            <person name="Kim S.Y."/>
            <person name="Chung S.S."/>
            <person name="Kim J.J."/>
            <person name="Moon Y.H."/>
            <person name="Jeong H."/>
            <person name="Choy H.E."/>
        </authorList>
    </citation>
    <scope>NUCLEOTIDE SEQUENCE [LARGE SCALE GENOMIC DNA]</scope>
    <source>
        <strain evidence="3">CMCP6</strain>
    </source>
</reference>
<keyword evidence="1" id="KW-0812">Transmembrane</keyword>
<sequence length="86" mass="9763">MENVMGEVAKILLLIVACAPILYWLSKIVTSFVLYKLSPPHYVAMQFEDKEGNVRNSKVVDVSKDKNFYAVVAQIYKNSQHKEGNT</sequence>
<organism evidence="2 3">
    <name type="scientific">Vibrio vulnificus (strain CMCP6)</name>
    <dbReference type="NCBI Taxonomy" id="216895"/>
    <lineage>
        <taxon>Bacteria</taxon>
        <taxon>Pseudomonadati</taxon>
        <taxon>Pseudomonadota</taxon>
        <taxon>Gammaproteobacteria</taxon>
        <taxon>Vibrionales</taxon>
        <taxon>Vibrionaceae</taxon>
        <taxon>Vibrio</taxon>
    </lineage>
</organism>